<protein>
    <submittedName>
        <fullName evidence="1">Chaperone modulator CbpM</fullName>
    </submittedName>
</protein>
<keyword evidence="2" id="KW-1185">Reference proteome</keyword>
<dbReference type="Gene3D" id="1.10.1660.10">
    <property type="match status" value="1"/>
</dbReference>
<evidence type="ECO:0000313" key="2">
    <source>
        <dbReference type="Proteomes" id="UP001292571"/>
    </source>
</evidence>
<dbReference type="EMBL" id="JAYEET010000023">
    <property type="protein sequence ID" value="MEA1605692.1"/>
    <property type="molecule type" value="Genomic_DNA"/>
</dbReference>
<sequence length="101" mass="11580">MMSSLIMQLDIHEFCQRAGLSQTVVLEIVEHGIVEPTGLTPDQWQFDADALAIVKRAFRLQAELQIEWAGIALALQLLDELEQLRADNSHLRRRLSRFEQP</sequence>
<reference evidence="1 2" key="1">
    <citation type="submission" date="2023-12" db="EMBL/GenBank/DDBJ databases">
        <title>Pseudomonas sp. T5W1.</title>
        <authorList>
            <person name="Maltman C."/>
        </authorList>
    </citation>
    <scope>NUCLEOTIDE SEQUENCE [LARGE SCALE GENOMIC DNA]</scope>
    <source>
        <strain evidence="1 2">T5W1</strain>
    </source>
</reference>
<dbReference type="RefSeq" id="WP_274088764.1">
    <property type="nucleotide sequence ID" value="NZ_JAYEET010000023.1"/>
</dbReference>
<accession>A0ABU5P7P8</accession>
<proteinExistence type="predicted"/>
<name>A0ABU5P7P8_9PSED</name>
<gene>
    <name evidence="1" type="ORF">SOP97_07660</name>
</gene>
<dbReference type="Pfam" id="PF13591">
    <property type="entry name" value="MerR_2"/>
    <property type="match status" value="1"/>
</dbReference>
<organism evidence="1 2">
    <name type="scientific">Pseudomonas spirodelae</name>
    <dbReference type="NCBI Taxonomy" id="3101751"/>
    <lineage>
        <taxon>Bacteria</taxon>
        <taxon>Pseudomonadati</taxon>
        <taxon>Pseudomonadota</taxon>
        <taxon>Gammaproteobacteria</taxon>
        <taxon>Pseudomonadales</taxon>
        <taxon>Pseudomonadaceae</taxon>
        <taxon>Pseudomonas</taxon>
    </lineage>
</organism>
<comment type="caution">
    <text evidence="1">The sequence shown here is derived from an EMBL/GenBank/DDBJ whole genome shotgun (WGS) entry which is preliminary data.</text>
</comment>
<evidence type="ECO:0000313" key="1">
    <source>
        <dbReference type="EMBL" id="MEA1605692.1"/>
    </source>
</evidence>
<dbReference type="Proteomes" id="UP001292571">
    <property type="component" value="Unassembled WGS sequence"/>
</dbReference>